<feature type="transmembrane region" description="Helical" evidence="1">
    <location>
        <begin position="5"/>
        <end position="23"/>
    </location>
</feature>
<feature type="transmembrane region" description="Helical" evidence="1">
    <location>
        <begin position="29"/>
        <end position="49"/>
    </location>
</feature>
<dbReference type="AlphaFoldDB" id="A0A3P3VM90"/>
<evidence type="ECO:0000313" key="2">
    <source>
        <dbReference type="EMBL" id="RRJ83882.1"/>
    </source>
</evidence>
<keyword evidence="1" id="KW-0472">Membrane</keyword>
<reference evidence="2 3" key="1">
    <citation type="submission" date="2018-08" db="EMBL/GenBank/DDBJ databases">
        <authorList>
            <person name="Khan S.A."/>
        </authorList>
    </citation>
    <scope>NUCLEOTIDE SEQUENCE [LARGE SCALE GENOMIC DNA]</scope>
    <source>
        <strain evidence="2 3">GTF-13</strain>
    </source>
</reference>
<protein>
    <submittedName>
        <fullName evidence="2">Uncharacterized protein</fullName>
    </submittedName>
</protein>
<comment type="caution">
    <text evidence="2">The sequence shown here is derived from an EMBL/GenBank/DDBJ whole genome shotgun (WGS) entry which is preliminary data.</text>
</comment>
<evidence type="ECO:0000256" key="1">
    <source>
        <dbReference type="SAM" id="Phobius"/>
    </source>
</evidence>
<dbReference type="EMBL" id="QWEZ01000001">
    <property type="protein sequence ID" value="RRJ83882.1"/>
    <property type="molecule type" value="Genomic_DNA"/>
</dbReference>
<accession>A0A3P3VM90</accession>
<sequence length="94" mass="10969">MNKFVYRYFLYLSLYSLVAFGGWQLGTLLGSHAISFMLSVWFGIGLCYLEQHCDLRPRPLRTSDWGKLMWLGLFWPLVIQPDVVMEERGPHIDA</sequence>
<keyword evidence="3" id="KW-1185">Reference proteome</keyword>
<evidence type="ECO:0000313" key="3">
    <source>
        <dbReference type="Proteomes" id="UP000280792"/>
    </source>
</evidence>
<proteinExistence type="predicted"/>
<keyword evidence="1" id="KW-1133">Transmembrane helix</keyword>
<dbReference type="Proteomes" id="UP000280792">
    <property type="component" value="Unassembled WGS sequence"/>
</dbReference>
<gene>
    <name evidence="2" type="ORF">D0544_01825</name>
</gene>
<dbReference type="RefSeq" id="WP_125014278.1">
    <property type="nucleotide sequence ID" value="NZ_QWEZ01000001.1"/>
</dbReference>
<reference evidence="2 3" key="2">
    <citation type="submission" date="2018-12" db="EMBL/GenBank/DDBJ databases">
        <title>Simiduia agarivorans gen. nov., sp. nov., a marine, agarolytic bacterium isolated from shallow coastal water from Keelung, Taiwan.</title>
        <authorList>
            <person name="Shieh W.Y."/>
        </authorList>
    </citation>
    <scope>NUCLEOTIDE SEQUENCE [LARGE SCALE GENOMIC DNA]</scope>
    <source>
        <strain evidence="2 3">GTF-13</strain>
    </source>
</reference>
<name>A0A3P3VM90_9GAMM</name>
<keyword evidence="1" id="KW-0812">Transmembrane</keyword>
<organism evidence="2 3">
    <name type="scientific">Aestuariirhabdus litorea</name>
    <dbReference type="NCBI Taxonomy" id="2528527"/>
    <lineage>
        <taxon>Bacteria</taxon>
        <taxon>Pseudomonadati</taxon>
        <taxon>Pseudomonadota</taxon>
        <taxon>Gammaproteobacteria</taxon>
        <taxon>Oceanospirillales</taxon>
        <taxon>Aestuariirhabdaceae</taxon>
        <taxon>Aestuariirhabdus</taxon>
    </lineage>
</organism>